<dbReference type="InterPro" id="IPR007627">
    <property type="entry name" value="RNA_pol_sigma70_r2"/>
</dbReference>
<sequence>MSSANTPSHTEILRTLYLDHQGWLHNWLRHKLGCHHQAADLAQDTFFRLLSLSRVDLAALQTPRAYLTTTATRLLIDQARRRKVEQAYLEALSLTQVDSHAVSPEQHLLTVETLTLITAMLESMSEKARQAFMLSRLENLTYPEIATILGVSSSMVKQYIAQAMVHCHAIVYGMDS</sequence>
<evidence type="ECO:0000259" key="6">
    <source>
        <dbReference type="Pfam" id="PF08281"/>
    </source>
</evidence>
<dbReference type="Pfam" id="PF08281">
    <property type="entry name" value="Sigma70_r4_2"/>
    <property type="match status" value="1"/>
</dbReference>
<dbReference type="PANTHER" id="PTHR43133">
    <property type="entry name" value="RNA POLYMERASE ECF-TYPE SIGMA FACTO"/>
    <property type="match status" value="1"/>
</dbReference>
<keyword evidence="4" id="KW-0804">Transcription</keyword>
<evidence type="ECO:0000313" key="7">
    <source>
        <dbReference type="EMBL" id="MFJ5446598.1"/>
    </source>
</evidence>
<dbReference type="NCBIfam" id="TIGR02937">
    <property type="entry name" value="sigma70-ECF"/>
    <property type="match status" value="1"/>
</dbReference>
<dbReference type="InterPro" id="IPR014284">
    <property type="entry name" value="RNA_pol_sigma-70_dom"/>
</dbReference>
<reference evidence="7 8" key="1">
    <citation type="submission" date="2024-11" db="EMBL/GenBank/DDBJ databases">
        <authorList>
            <person name="Kaparullina E.N."/>
            <person name="Delegan Y.A."/>
            <person name="Doronina N.V."/>
        </authorList>
    </citation>
    <scope>NUCLEOTIDE SEQUENCE [LARGE SCALE GENOMIC DNA]</scope>
    <source>
        <strain evidence="7 8">7sh_L</strain>
    </source>
</reference>
<dbReference type="RefSeq" id="WP_400882245.1">
    <property type="nucleotide sequence ID" value="NZ_JBIWXY010000002.1"/>
</dbReference>
<keyword evidence="2" id="KW-0805">Transcription regulation</keyword>
<dbReference type="SUPFAM" id="SSF88659">
    <property type="entry name" value="Sigma3 and sigma4 domains of RNA polymerase sigma factors"/>
    <property type="match status" value="1"/>
</dbReference>
<dbReference type="EMBL" id="JBIWXY010000002">
    <property type="protein sequence ID" value="MFJ5446598.1"/>
    <property type="molecule type" value="Genomic_DNA"/>
</dbReference>
<dbReference type="PANTHER" id="PTHR43133:SF63">
    <property type="entry name" value="RNA POLYMERASE SIGMA FACTOR FECI-RELATED"/>
    <property type="match status" value="1"/>
</dbReference>
<dbReference type="Pfam" id="PF04542">
    <property type="entry name" value="Sigma70_r2"/>
    <property type="match status" value="1"/>
</dbReference>
<name>A0ABW8GNU1_9PROT</name>
<dbReference type="InterPro" id="IPR036388">
    <property type="entry name" value="WH-like_DNA-bd_sf"/>
</dbReference>
<dbReference type="SUPFAM" id="SSF88946">
    <property type="entry name" value="Sigma2 domain of RNA polymerase sigma factors"/>
    <property type="match status" value="1"/>
</dbReference>
<dbReference type="Gene3D" id="1.10.10.10">
    <property type="entry name" value="Winged helix-like DNA-binding domain superfamily/Winged helix DNA-binding domain"/>
    <property type="match status" value="1"/>
</dbReference>
<dbReference type="Proteomes" id="UP001617669">
    <property type="component" value="Unassembled WGS sequence"/>
</dbReference>
<dbReference type="Gene3D" id="1.10.1740.10">
    <property type="match status" value="1"/>
</dbReference>
<dbReference type="InterPro" id="IPR013324">
    <property type="entry name" value="RNA_pol_sigma_r3/r4-like"/>
</dbReference>
<comment type="caution">
    <text evidence="7">The sequence shown here is derived from an EMBL/GenBank/DDBJ whole genome shotgun (WGS) entry which is preliminary data.</text>
</comment>
<dbReference type="CDD" id="cd06171">
    <property type="entry name" value="Sigma70_r4"/>
    <property type="match status" value="1"/>
</dbReference>
<evidence type="ECO:0000256" key="3">
    <source>
        <dbReference type="ARBA" id="ARBA00023082"/>
    </source>
</evidence>
<keyword evidence="3" id="KW-0731">Sigma factor</keyword>
<evidence type="ECO:0000256" key="4">
    <source>
        <dbReference type="ARBA" id="ARBA00023163"/>
    </source>
</evidence>
<dbReference type="InterPro" id="IPR013325">
    <property type="entry name" value="RNA_pol_sigma_r2"/>
</dbReference>
<organism evidence="7 8">
    <name type="scientific">Methylobacillus methanolivorans</name>
    <dbReference type="NCBI Taxonomy" id="1848927"/>
    <lineage>
        <taxon>Bacteria</taxon>
        <taxon>Pseudomonadati</taxon>
        <taxon>Pseudomonadota</taxon>
        <taxon>Betaproteobacteria</taxon>
        <taxon>Nitrosomonadales</taxon>
        <taxon>Methylophilaceae</taxon>
        <taxon>Methylobacillus</taxon>
    </lineage>
</organism>
<evidence type="ECO:0000313" key="8">
    <source>
        <dbReference type="Proteomes" id="UP001617669"/>
    </source>
</evidence>
<evidence type="ECO:0000256" key="2">
    <source>
        <dbReference type="ARBA" id="ARBA00023015"/>
    </source>
</evidence>
<protein>
    <submittedName>
        <fullName evidence="7">Sigma-70 family RNA polymerase sigma factor</fullName>
    </submittedName>
</protein>
<dbReference type="InterPro" id="IPR013249">
    <property type="entry name" value="RNA_pol_sigma70_r4_t2"/>
</dbReference>
<proteinExistence type="inferred from homology"/>
<evidence type="ECO:0000256" key="1">
    <source>
        <dbReference type="ARBA" id="ARBA00010641"/>
    </source>
</evidence>
<keyword evidence="8" id="KW-1185">Reference proteome</keyword>
<feature type="domain" description="RNA polymerase sigma-70 region 2" evidence="5">
    <location>
        <begin position="16"/>
        <end position="83"/>
    </location>
</feature>
<dbReference type="InterPro" id="IPR039425">
    <property type="entry name" value="RNA_pol_sigma-70-like"/>
</dbReference>
<gene>
    <name evidence="7" type="ORF">ACIKP9_10205</name>
</gene>
<evidence type="ECO:0000259" key="5">
    <source>
        <dbReference type="Pfam" id="PF04542"/>
    </source>
</evidence>
<feature type="domain" description="RNA polymerase sigma factor 70 region 4 type 2" evidence="6">
    <location>
        <begin position="116"/>
        <end position="167"/>
    </location>
</feature>
<accession>A0ABW8GNU1</accession>
<comment type="similarity">
    <text evidence="1">Belongs to the sigma-70 factor family. ECF subfamily.</text>
</comment>